<sequence>MKWNAAMAAKGMVGRRVEVSELTEEESWDHCVAYLIGPKLVGVDSGTRKRNAMELAAAALRAAGEHDLATELLA</sequence>
<accession>A0AA40RR48</accession>
<evidence type="ECO:0000313" key="2">
    <source>
        <dbReference type="Proteomes" id="UP001138621"/>
    </source>
</evidence>
<dbReference type="EMBL" id="JAAMRD010000005">
    <property type="protein sequence ID" value="MBA1304289.1"/>
    <property type="molecule type" value="Genomic_DNA"/>
</dbReference>
<evidence type="ECO:0000313" key="1">
    <source>
        <dbReference type="EMBL" id="MBA1304289.1"/>
    </source>
</evidence>
<comment type="caution">
    <text evidence="1">The sequence shown here is derived from an EMBL/GenBank/DDBJ whole genome shotgun (WGS) entry which is preliminary data.</text>
</comment>
<proteinExistence type="predicted"/>
<dbReference type="AlphaFoldDB" id="A0AA40RR48"/>
<gene>
    <name evidence="1" type="ORF">G7024_07695</name>
</gene>
<protein>
    <submittedName>
        <fullName evidence="1">Uncharacterized protein</fullName>
    </submittedName>
</protein>
<name>A0AA40RR48_STUST</name>
<dbReference type="RefSeq" id="WP_181120204.1">
    <property type="nucleotide sequence ID" value="NZ_JAAMRD010000005.1"/>
</dbReference>
<reference evidence="1" key="1">
    <citation type="submission" date="2020-02" db="EMBL/GenBank/DDBJ databases">
        <title>Synteny-based analysis reveals conserved mechanism for high triclosan tolerance in Pseudomonas, as well as instances of horizontal transfer.</title>
        <authorList>
            <person name="Mcfarland A.G."/>
            <person name="Bertucci H.K."/>
            <person name="Litmann E."/>
            <person name="Shen J."/>
            <person name="Huttenhower C."/>
            <person name="Hartmann E.M."/>
        </authorList>
    </citation>
    <scope>NUCLEOTIDE SEQUENCE</scope>
    <source>
        <strain evidence="1">109A1</strain>
    </source>
</reference>
<organism evidence="1 2">
    <name type="scientific">Stutzerimonas stutzeri</name>
    <name type="common">Pseudomonas stutzeri</name>
    <dbReference type="NCBI Taxonomy" id="316"/>
    <lineage>
        <taxon>Bacteria</taxon>
        <taxon>Pseudomonadati</taxon>
        <taxon>Pseudomonadota</taxon>
        <taxon>Gammaproteobacteria</taxon>
        <taxon>Pseudomonadales</taxon>
        <taxon>Pseudomonadaceae</taxon>
        <taxon>Stutzerimonas</taxon>
    </lineage>
</organism>
<dbReference type="Proteomes" id="UP001138621">
    <property type="component" value="Unassembled WGS sequence"/>
</dbReference>